<dbReference type="OrthoDB" id="9992527at2759"/>
<accession>A0A0N1NYG0</accession>
<dbReference type="Gene3D" id="3.90.180.10">
    <property type="entry name" value="Medium-chain alcohol dehydrogenases, catalytic domain"/>
    <property type="match status" value="1"/>
</dbReference>
<dbReference type="Gene3D" id="3.40.50.720">
    <property type="entry name" value="NAD(P)-binding Rossmann-like Domain"/>
    <property type="match status" value="1"/>
</dbReference>
<dbReference type="InterPro" id="IPR011032">
    <property type="entry name" value="GroES-like_sf"/>
</dbReference>
<dbReference type="GeneID" id="28730644"/>
<evidence type="ECO:0000256" key="1">
    <source>
        <dbReference type="ARBA" id="ARBA00008072"/>
    </source>
</evidence>
<dbReference type="STRING" id="1664694.A0A0N1NYG0"/>
<evidence type="ECO:0000256" key="2">
    <source>
        <dbReference type="ARBA" id="ARBA00023002"/>
    </source>
</evidence>
<comment type="similarity">
    <text evidence="1">Belongs to the zinc-containing alcohol dehydrogenase family.</text>
</comment>
<comment type="caution">
    <text evidence="4">The sequence shown here is derived from an EMBL/GenBank/DDBJ whole genome shotgun (WGS) entry which is preliminary data.</text>
</comment>
<reference evidence="4 5" key="1">
    <citation type="submission" date="2015-06" db="EMBL/GenBank/DDBJ databases">
        <title>Draft genome of the ant-associated black yeast Phialophora attae CBS 131958.</title>
        <authorList>
            <person name="Moreno L.F."/>
            <person name="Stielow B.J."/>
            <person name="de Hoog S."/>
            <person name="Vicente V.A."/>
            <person name="Weiss V.A."/>
            <person name="de Vries M."/>
            <person name="Cruz L.M."/>
            <person name="Souza E.M."/>
        </authorList>
    </citation>
    <scope>NUCLEOTIDE SEQUENCE [LARGE SCALE GENOMIC DNA]</scope>
    <source>
        <strain evidence="4 5">CBS 131958</strain>
    </source>
</reference>
<evidence type="ECO:0000259" key="3">
    <source>
        <dbReference type="SMART" id="SM00829"/>
    </source>
</evidence>
<keyword evidence="2" id="KW-0560">Oxidoreductase</keyword>
<dbReference type="RefSeq" id="XP_017996599.1">
    <property type="nucleotide sequence ID" value="XM_018138764.1"/>
</dbReference>
<dbReference type="GO" id="GO:0016651">
    <property type="term" value="F:oxidoreductase activity, acting on NAD(P)H"/>
    <property type="evidence" value="ECO:0007669"/>
    <property type="project" value="InterPro"/>
</dbReference>
<feature type="domain" description="Enoyl reductase (ER)" evidence="3">
    <location>
        <begin position="13"/>
        <end position="359"/>
    </location>
</feature>
<dbReference type="SMART" id="SM00829">
    <property type="entry name" value="PKS_ER"/>
    <property type="match status" value="1"/>
</dbReference>
<protein>
    <submittedName>
        <fullName evidence="4">Enoyl LovC</fullName>
    </submittedName>
</protein>
<dbReference type="InterPro" id="IPR047122">
    <property type="entry name" value="Trans-enoyl_RdTase-like"/>
</dbReference>
<name>A0A0N1NYG0_9EURO</name>
<dbReference type="PANTHER" id="PTHR45348:SF3">
    <property type="entry name" value="ENOYL REDUCTASE (ER) DOMAIN-CONTAINING PROTEIN"/>
    <property type="match status" value="1"/>
</dbReference>
<dbReference type="AlphaFoldDB" id="A0A0N1NYG0"/>
<gene>
    <name evidence="4" type="ORF">AB675_10025</name>
</gene>
<dbReference type="InterPro" id="IPR036291">
    <property type="entry name" value="NAD(P)-bd_dom_sf"/>
</dbReference>
<dbReference type="InterPro" id="IPR013154">
    <property type="entry name" value="ADH-like_N"/>
</dbReference>
<dbReference type="SUPFAM" id="SSF51735">
    <property type="entry name" value="NAD(P)-binding Rossmann-fold domains"/>
    <property type="match status" value="1"/>
</dbReference>
<dbReference type="Proteomes" id="UP000038010">
    <property type="component" value="Unassembled WGS sequence"/>
</dbReference>
<dbReference type="EMBL" id="LFJN01000029">
    <property type="protein sequence ID" value="KPI36636.1"/>
    <property type="molecule type" value="Genomic_DNA"/>
</dbReference>
<organism evidence="4 5">
    <name type="scientific">Cyphellophora attinorum</name>
    <dbReference type="NCBI Taxonomy" id="1664694"/>
    <lineage>
        <taxon>Eukaryota</taxon>
        <taxon>Fungi</taxon>
        <taxon>Dikarya</taxon>
        <taxon>Ascomycota</taxon>
        <taxon>Pezizomycotina</taxon>
        <taxon>Eurotiomycetes</taxon>
        <taxon>Chaetothyriomycetidae</taxon>
        <taxon>Chaetothyriales</taxon>
        <taxon>Cyphellophoraceae</taxon>
        <taxon>Cyphellophora</taxon>
    </lineage>
</organism>
<dbReference type="SUPFAM" id="SSF50129">
    <property type="entry name" value="GroES-like"/>
    <property type="match status" value="1"/>
</dbReference>
<evidence type="ECO:0000313" key="5">
    <source>
        <dbReference type="Proteomes" id="UP000038010"/>
    </source>
</evidence>
<sequence length="368" mass="40707">MSTHPQVVTVALGAPLEVRQVSTRRPKGNEVRVRVEWTASTPLDVHQALGGLLVVKYPQGLGDGTAGTVVSSGPNARYQVGDKVFGFTWRSNEEKSHQLYCVAPDILLGKVPRGFTMQQAVTLPNNFVTAWHTLTSDVGFELPWPKPNDYVPPELDEWILVWGGSSSTGQFFIQILKWYGYKNIIATAGKQHHDRLQRYGAAACFDYRSGNVGGPISDFLSQQHQGKHNIRYAIDCIGSRAGSVKPIAEVVRSGATVAVLLPVIIADAVDNQKPVYTLDAEEDVAWAEGVEVRGVRTHFWLDNNFLAEKLQTEIMPAALELGMVEPNEQVVVEGRTLLERAQKAIEMLRRREVSGARLVWRVAEEGEE</sequence>
<keyword evidence="5" id="KW-1185">Reference proteome</keyword>
<evidence type="ECO:0000313" key="4">
    <source>
        <dbReference type="EMBL" id="KPI36636.1"/>
    </source>
</evidence>
<dbReference type="PANTHER" id="PTHR45348">
    <property type="entry name" value="HYPOTHETICAL OXIDOREDUCTASE (EUROFUNG)"/>
    <property type="match status" value="1"/>
</dbReference>
<dbReference type="CDD" id="cd08249">
    <property type="entry name" value="enoyl_reductase_like"/>
    <property type="match status" value="1"/>
</dbReference>
<proteinExistence type="inferred from homology"/>
<dbReference type="Pfam" id="PF08240">
    <property type="entry name" value="ADH_N"/>
    <property type="match status" value="1"/>
</dbReference>
<dbReference type="InterPro" id="IPR020843">
    <property type="entry name" value="ER"/>
</dbReference>
<dbReference type="VEuPathDB" id="FungiDB:AB675_10025"/>